<feature type="transmembrane region" description="Helical" evidence="2">
    <location>
        <begin position="122"/>
        <end position="144"/>
    </location>
</feature>
<protein>
    <submittedName>
        <fullName evidence="4">Ankyrin repeat domain-containing protein</fullName>
    </submittedName>
</protein>
<proteinExistence type="predicted"/>
<dbReference type="EMBL" id="JBHSVR010000001">
    <property type="protein sequence ID" value="MFC6633872.1"/>
    <property type="molecule type" value="Genomic_DNA"/>
</dbReference>
<feature type="transmembrane region" description="Helical" evidence="2">
    <location>
        <begin position="41"/>
        <end position="60"/>
    </location>
</feature>
<dbReference type="PANTHER" id="PTHR34978:SF3">
    <property type="entry name" value="SLR0241 PROTEIN"/>
    <property type="match status" value="1"/>
</dbReference>
<keyword evidence="2" id="KW-0472">Membrane</keyword>
<feature type="domain" description="Peptidase M56" evidence="3">
    <location>
        <begin position="18"/>
        <end position="305"/>
    </location>
</feature>
<dbReference type="Pfam" id="PF12796">
    <property type="entry name" value="Ank_2"/>
    <property type="match status" value="2"/>
</dbReference>
<feature type="transmembrane region" description="Helical" evidence="2">
    <location>
        <begin position="317"/>
        <end position="335"/>
    </location>
</feature>
<keyword evidence="5" id="KW-1185">Reference proteome</keyword>
<keyword evidence="2" id="KW-0812">Transmembrane</keyword>
<evidence type="ECO:0000313" key="5">
    <source>
        <dbReference type="Proteomes" id="UP001596425"/>
    </source>
</evidence>
<evidence type="ECO:0000313" key="4">
    <source>
        <dbReference type="EMBL" id="MFC6633872.1"/>
    </source>
</evidence>
<evidence type="ECO:0000259" key="3">
    <source>
        <dbReference type="Pfam" id="PF05569"/>
    </source>
</evidence>
<feature type="repeat" description="ANK" evidence="1">
    <location>
        <begin position="454"/>
        <end position="486"/>
    </location>
</feature>
<feature type="repeat" description="ANK" evidence="1">
    <location>
        <begin position="487"/>
        <end position="519"/>
    </location>
</feature>
<dbReference type="Gene3D" id="3.30.2010.10">
    <property type="entry name" value="Metalloproteases ('zincins'), catalytic domain"/>
    <property type="match status" value="1"/>
</dbReference>
<evidence type="ECO:0000256" key="2">
    <source>
        <dbReference type="SAM" id="Phobius"/>
    </source>
</evidence>
<dbReference type="PROSITE" id="PS50297">
    <property type="entry name" value="ANK_REP_REGION"/>
    <property type="match status" value="3"/>
</dbReference>
<gene>
    <name evidence="4" type="ORF">ACFQBM_11285</name>
</gene>
<dbReference type="InterPro" id="IPR052173">
    <property type="entry name" value="Beta-lactam_resp_regulator"/>
</dbReference>
<dbReference type="SUPFAM" id="SSF48403">
    <property type="entry name" value="Ankyrin repeat"/>
    <property type="match status" value="1"/>
</dbReference>
<dbReference type="RefSeq" id="WP_193190551.1">
    <property type="nucleotide sequence ID" value="NZ_JACZFR010000013.1"/>
</dbReference>
<accession>A0ABW1YP68</accession>
<keyword evidence="1" id="KW-0040">ANK repeat</keyword>
<dbReference type="CDD" id="cd07341">
    <property type="entry name" value="M56_BlaR1_MecR1_like"/>
    <property type="match status" value="1"/>
</dbReference>
<dbReference type="Proteomes" id="UP001596425">
    <property type="component" value="Unassembled WGS sequence"/>
</dbReference>
<comment type="caution">
    <text evidence="4">The sequence shown here is derived from an EMBL/GenBank/DDBJ whole genome shotgun (WGS) entry which is preliminary data.</text>
</comment>
<dbReference type="PANTHER" id="PTHR34978">
    <property type="entry name" value="POSSIBLE SENSOR-TRANSDUCER PROTEIN BLAR"/>
    <property type="match status" value="1"/>
</dbReference>
<dbReference type="PROSITE" id="PS50088">
    <property type="entry name" value="ANK_REPEAT"/>
    <property type="match status" value="4"/>
</dbReference>
<evidence type="ECO:0000256" key="1">
    <source>
        <dbReference type="PROSITE-ProRule" id="PRU00023"/>
    </source>
</evidence>
<feature type="repeat" description="ANK" evidence="1">
    <location>
        <begin position="520"/>
        <end position="548"/>
    </location>
</feature>
<keyword evidence="2" id="KW-1133">Transmembrane helix</keyword>
<reference evidence="5" key="1">
    <citation type="journal article" date="2019" name="Int. J. Syst. Evol. Microbiol.">
        <title>The Global Catalogue of Microorganisms (GCM) 10K type strain sequencing project: providing services to taxonomists for standard genome sequencing and annotation.</title>
        <authorList>
            <consortium name="The Broad Institute Genomics Platform"/>
            <consortium name="The Broad Institute Genome Sequencing Center for Infectious Disease"/>
            <person name="Wu L."/>
            <person name="Ma J."/>
        </authorList>
    </citation>
    <scope>NUCLEOTIDE SEQUENCE [LARGE SCALE GENOMIC DNA]</scope>
    <source>
        <strain evidence="5">CGMCC 1.13718</strain>
    </source>
</reference>
<name>A0ABW1YP68_9GAMM</name>
<dbReference type="InterPro" id="IPR002110">
    <property type="entry name" value="Ankyrin_rpt"/>
</dbReference>
<dbReference type="InterPro" id="IPR008756">
    <property type="entry name" value="Peptidase_M56"/>
</dbReference>
<dbReference type="SMART" id="SM00248">
    <property type="entry name" value="ANK"/>
    <property type="match status" value="5"/>
</dbReference>
<organism evidence="4 5">
    <name type="scientific">Microbulbifer taiwanensis</name>
    <dbReference type="NCBI Taxonomy" id="986746"/>
    <lineage>
        <taxon>Bacteria</taxon>
        <taxon>Pseudomonadati</taxon>
        <taxon>Pseudomonadota</taxon>
        <taxon>Gammaproteobacteria</taxon>
        <taxon>Cellvibrionales</taxon>
        <taxon>Microbulbiferaceae</taxon>
        <taxon>Microbulbifer</taxon>
    </lineage>
</organism>
<dbReference type="InterPro" id="IPR036770">
    <property type="entry name" value="Ankyrin_rpt-contain_sf"/>
</dbReference>
<feature type="repeat" description="ANK" evidence="1">
    <location>
        <begin position="388"/>
        <end position="420"/>
    </location>
</feature>
<feature type="transmembrane region" description="Helical" evidence="2">
    <location>
        <begin position="6"/>
        <end position="29"/>
    </location>
</feature>
<sequence>MLFELTLFTTFTLHHLLIGSCLILLLTAATRLWRPSAELQSWIWTTAFAICLLLPFASLISSAESPAAAPATKVAQIAEPVMEAPPVTTGSAASAQTAPPAPEGGDKFQWQLSPLWISEASAGLHILLLVWLLGSTWRSVGVVLSIRRTRRLVRAAVPYEDCDKKRVPCPLLVSASARAPMAAGLLKPVILLPQSFVERFDSDRLAPIILHEWAHIQRRDLWVGTLQELVAIVFWWSPVMRLIERKIHVSRELACDMRAAHVLESGKQYAQSLLDCAELMITRRQNLMAMGLFSKKKDLAARINAVLKLKSAKKPKLLTTATACTVFAIASLGAAQEYAPRIDLAIMKSNALSRVEGERLMGVIRANDLPALTEMLNSGLEINTPVLGEGTALIEAVRHNRHEIAELLIGAGADVNLSSPGDGNPMITAAQHNRMELAELLYQRGADLDTVVPREGTPLIVAIRAGHDDMAEQLIEWGADVNKAAEWDGSPLIAAAMNGNLEIAKRLHQQGADVNGVVSTDETPLINAAYHGHLEMVSFLVEQGADVNLGVMANGNELRTPLNRARNNAVRDYLIHAGATE</sequence>
<dbReference type="Pfam" id="PF05569">
    <property type="entry name" value="Peptidase_M56"/>
    <property type="match status" value="1"/>
</dbReference>
<dbReference type="Gene3D" id="1.25.40.20">
    <property type="entry name" value="Ankyrin repeat-containing domain"/>
    <property type="match status" value="2"/>
</dbReference>